<evidence type="ECO:0000256" key="1">
    <source>
        <dbReference type="SAM" id="MobiDB-lite"/>
    </source>
</evidence>
<name>A0ABR0UXY0_REHGL</name>
<protein>
    <submittedName>
        <fullName evidence="2">Uncharacterized protein</fullName>
    </submittedName>
</protein>
<evidence type="ECO:0000313" key="2">
    <source>
        <dbReference type="EMBL" id="KAK6126795.1"/>
    </source>
</evidence>
<dbReference type="Proteomes" id="UP001318860">
    <property type="component" value="Unassembled WGS sequence"/>
</dbReference>
<feature type="region of interest" description="Disordered" evidence="1">
    <location>
        <begin position="20"/>
        <end position="67"/>
    </location>
</feature>
<feature type="compositionally biased region" description="Basic residues" evidence="1">
    <location>
        <begin position="54"/>
        <end position="67"/>
    </location>
</feature>
<gene>
    <name evidence="2" type="ORF">DH2020_039460</name>
</gene>
<sequence>MAGEISDEVDEDVLFDKYVEQDESMAPFDSNSDEESVGRPCKARRRKPDEPNNKQRKKNRGKQPIRMKRQQFTVTCRICGVPGHNSTTCVKNGFDQPVKKLRVRKKKNGVAAASIDTIEQGNASTTTNADLGGLQNVPPTEGVQNVMPHMLPSTEDDFLLNMEMNQIFDYLSQPTSGVSFQPTNVQGPAINSTKSNHYKKAARWTNYAKLDVQFFGNMQLECFGYAVNMF</sequence>
<comment type="caution">
    <text evidence="2">The sequence shown here is derived from an EMBL/GenBank/DDBJ whole genome shotgun (WGS) entry which is preliminary data.</text>
</comment>
<keyword evidence="3" id="KW-1185">Reference proteome</keyword>
<accession>A0ABR0UXY0</accession>
<evidence type="ECO:0000313" key="3">
    <source>
        <dbReference type="Proteomes" id="UP001318860"/>
    </source>
</evidence>
<organism evidence="2 3">
    <name type="scientific">Rehmannia glutinosa</name>
    <name type="common">Chinese foxglove</name>
    <dbReference type="NCBI Taxonomy" id="99300"/>
    <lineage>
        <taxon>Eukaryota</taxon>
        <taxon>Viridiplantae</taxon>
        <taxon>Streptophyta</taxon>
        <taxon>Embryophyta</taxon>
        <taxon>Tracheophyta</taxon>
        <taxon>Spermatophyta</taxon>
        <taxon>Magnoliopsida</taxon>
        <taxon>eudicotyledons</taxon>
        <taxon>Gunneridae</taxon>
        <taxon>Pentapetalae</taxon>
        <taxon>asterids</taxon>
        <taxon>lamiids</taxon>
        <taxon>Lamiales</taxon>
        <taxon>Orobanchaceae</taxon>
        <taxon>Rehmannieae</taxon>
        <taxon>Rehmannia</taxon>
    </lineage>
</organism>
<reference evidence="2 3" key="1">
    <citation type="journal article" date="2021" name="Comput. Struct. Biotechnol. J.">
        <title>De novo genome assembly of the potent medicinal plant Rehmannia glutinosa using nanopore technology.</title>
        <authorList>
            <person name="Ma L."/>
            <person name="Dong C."/>
            <person name="Song C."/>
            <person name="Wang X."/>
            <person name="Zheng X."/>
            <person name="Niu Y."/>
            <person name="Chen S."/>
            <person name="Feng W."/>
        </authorList>
    </citation>
    <scope>NUCLEOTIDE SEQUENCE [LARGE SCALE GENOMIC DNA]</scope>
    <source>
        <strain evidence="2">DH-2019</strain>
    </source>
</reference>
<proteinExistence type="predicted"/>
<dbReference type="EMBL" id="JABTTQ020001998">
    <property type="protein sequence ID" value="KAK6126795.1"/>
    <property type="molecule type" value="Genomic_DNA"/>
</dbReference>